<dbReference type="PATRIC" id="fig|28229.4.peg.1457"/>
<proteinExistence type="predicted"/>
<dbReference type="Proteomes" id="UP000029843">
    <property type="component" value="Unassembled WGS sequence"/>
</dbReference>
<protein>
    <recommendedName>
        <fullName evidence="3">TetR family transcriptional regulator</fullName>
    </recommendedName>
</protein>
<organism evidence="1 2">
    <name type="scientific">Colwellia psychrerythraea</name>
    <name type="common">Vibrio psychroerythus</name>
    <dbReference type="NCBI Taxonomy" id="28229"/>
    <lineage>
        <taxon>Bacteria</taxon>
        <taxon>Pseudomonadati</taxon>
        <taxon>Pseudomonadota</taxon>
        <taxon>Gammaproteobacteria</taxon>
        <taxon>Alteromonadales</taxon>
        <taxon>Colwelliaceae</taxon>
        <taxon>Colwellia</taxon>
    </lineage>
</organism>
<name>A0A099KR06_COLPS</name>
<dbReference type="EMBL" id="JQED01000015">
    <property type="protein sequence ID" value="KGJ92961.1"/>
    <property type="molecule type" value="Genomic_DNA"/>
</dbReference>
<evidence type="ECO:0008006" key="3">
    <source>
        <dbReference type="Google" id="ProtNLM"/>
    </source>
</evidence>
<evidence type="ECO:0000313" key="2">
    <source>
        <dbReference type="Proteomes" id="UP000029843"/>
    </source>
</evidence>
<gene>
    <name evidence="1" type="ORF">ND2E_2427</name>
</gene>
<comment type="caution">
    <text evidence="1">The sequence shown here is derived from an EMBL/GenBank/DDBJ whole genome shotgun (WGS) entry which is preliminary data.</text>
</comment>
<evidence type="ECO:0000313" key="1">
    <source>
        <dbReference type="EMBL" id="KGJ92961.1"/>
    </source>
</evidence>
<accession>A0A099KR06</accession>
<reference evidence="1 2" key="1">
    <citation type="submission" date="2014-08" db="EMBL/GenBank/DDBJ databases">
        <title>Genomic and Phenotypic Diversity of Colwellia psychrerythraea strains from Disparate Marine Basins.</title>
        <authorList>
            <person name="Techtmann S.M."/>
            <person name="Stelling S.C."/>
            <person name="Utturkar S.M."/>
            <person name="Alshibli N."/>
            <person name="Harris A."/>
            <person name="Brown S.D."/>
            <person name="Hazen T.C."/>
        </authorList>
    </citation>
    <scope>NUCLEOTIDE SEQUENCE [LARGE SCALE GENOMIC DNA]</scope>
    <source>
        <strain evidence="1 2">ND2E</strain>
    </source>
</reference>
<sequence>MAQIIEGVGDNADLVNEDLTAKDRLVSHLDKIFLSMTSAEHKLYYQFDFQVLCQPALRVLLKDLFDERYKLMMESFQSILRDIPSASSFVDSHMLIAELDGIALNYLFAEDDYPLEEIKQRFIGKYILLLGL</sequence>
<dbReference type="AlphaFoldDB" id="A0A099KR06"/>